<dbReference type="eggNOG" id="COG0455">
    <property type="taxonomic scope" value="Bacteria"/>
</dbReference>
<accession>I2F562</accession>
<dbReference type="RefSeq" id="WP_014731011.1">
    <property type="nucleotide sequence ID" value="NC_017934.1"/>
</dbReference>
<dbReference type="KEGG" id="mpg:Theba_1377"/>
<feature type="domain" description="CobQ/CobB/MinD/ParA nucleotide binding" evidence="1">
    <location>
        <begin position="15"/>
        <end position="193"/>
    </location>
</feature>
<dbReference type="HOGENOM" id="CLU_084710_0_0_0"/>
<dbReference type="InterPro" id="IPR002586">
    <property type="entry name" value="CobQ/CobB/MinD/ParA_Nub-bd_dom"/>
</dbReference>
<evidence type="ECO:0000313" key="3">
    <source>
        <dbReference type="Proteomes" id="UP000002881"/>
    </source>
</evidence>
<dbReference type="EMBL" id="CP003532">
    <property type="protein sequence ID" value="AFK07065.1"/>
    <property type="molecule type" value="Genomic_DNA"/>
</dbReference>
<keyword evidence="3" id="KW-1185">Reference proteome</keyword>
<dbReference type="Gene3D" id="3.40.50.300">
    <property type="entry name" value="P-loop containing nucleotide triphosphate hydrolases"/>
    <property type="match status" value="1"/>
</dbReference>
<evidence type="ECO:0000259" key="1">
    <source>
        <dbReference type="Pfam" id="PF01656"/>
    </source>
</evidence>
<organism evidence="2 3">
    <name type="scientific">Mesotoga prima MesG1.Ag.4.2</name>
    <dbReference type="NCBI Taxonomy" id="660470"/>
    <lineage>
        <taxon>Bacteria</taxon>
        <taxon>Thermotogati</taxon>
        <taxon>Thermotogota</taxon>
        <taxon>Thermotogae</taxon>
        <taxon>Kosmotogales</taxon>
        <taxon>Kosmotogaceae</taxon>
        <taxon>Mesotoga</taxon>
    </lineage>
</organism>
<dbReference type="GeneID" id="87107180"/>
<evidence type="ECO:0000313" key="2">
    <source>
        <dbReference type="EMBL" id="AFK07065.1"/>
    </source>
</evidence>
<reference evidence="2 3" key="1">
    <citation type="journal article" date="2012" name="Genome Biol. Evol.">
        <title>Genome Sequence of the Mesophilic Thermotogales Bacterium Mesotoga prima MesG1.Ag.4.2 Reveals the Largest Thermotogales Genome To Date.</title>
        <authorList>
            <person name="Zhaxybayeva O."/>
            <person name="Swithers K.S."/>
            <person name="Foght J."/>
            <person name="Green A.G."/>
            <person name="Bruce D."/>
            <person name="Detter C."/>
            <person name="Han S."/>
            <person name="Teshima H."/>
            <person name="Han J."/>
            <person name="Woyke T."/>
            <person name="Pitluck S."/>
            <person name="Nolan M."/>
            <person name="Ivanova N."/>
            <person name="Pati A."/>
            <person name="Land M.L."/>
            <person name="Dlutek M."/>
            <person name="Doolittle W.F."/>
            <person name="Noll K.M."/>
            <person name="Nesbo C.L."/>
        </authorList>
    </citation>
    <scope>NUCLEOTIDE SEQUENCE [LARGE SCALE GENOMIC DNA]</scope>
    <source>
        <strain evidence="3">mesG1.Ag.4.2</strain>
    </source>
</reference>
<dbReference type="CDD" id="cd01983">
    <property type="entry name" value="SIMIBI"/>
    <property type="match status" value="1"/>
</dbReference>
<name>I2F562_9BACT</name>
<dbReference type="AlphaFoldDB" id="I2F562"/>
<sequence length="223" mass="25369" precursor="true">MNFTKKILIFMGMFGSGKTEIALNVSRLLTKKGERVALADIDTVSPYYRSRDMRDSFEQLGIKIIAPKGKLANADLPIIPPEIFGYVENPEFRVVLDVGGSDDGAVVLSSLSSRLPYDNCETFYVLNRFRPFNDTVENAASHFFRLQEKSRMKINYLVNNTNIGPETISETIDKGEEFVKQLSEKVSVPVAFTVVMNGLNREPRLFEQLEIKKYMLNPWEVEQ</sequence>
<dbReference type="Pfam" id="PF01656">
    <property type="entry name" value="CbiA"/>
    <property type="match status" value="1"/>
</dbReference>
<dbReference type="InterPro" id="IPR027417">
    <property type="entry name" value="P-loop_NTPase"/>
</dbReference>
<dbReference type="SUPFAM" id="SSF52540">
    <property type="entry name" value="P-loop containing nucleoside triphosphate hydrolases"/>
    <property type="match status" value="1"/>
</dbReference>
<proteinExistence type="predicted"/>
<gene>
    <name evidence="2" type="ORF">Theba_1377</name>
</gene>
<dbReference type="Proteomes" id="UP000002881">
    <property type="component" value="Chromosome"/>
</dbReference>
<dbReference type="STRING" id="660470.Theba_1377"/>
<protein>
    <submittedName>
        <fullName evidence="2">CobQ/CobB/MinD/ParA nucleotide binding domain-containing protein</fullName>
    </submittedName>
</protein>